<accession>A0A6P4ZR24</accession>
<dbReference type="KEGG" id="bbel:109479100"/>
<dbReference type="Gene3D" id="4.10.60.10">
    <property type="entry name" value="Zinc finger, CCHC-type"/>
    <property type="match status" value="1"/>
</dbReference>
<evidence type="ECO:0000259" key="3">
    <source>
        <dbReference type="PROSITE" id="PS50158"/>
    </source>
</evidence>
<keyword evidence="1" id="KW-0862">Zinc</keyword>
<dbReference type="SMART" id="SM00343">
    <property type="entry name" value="ZnF_C2HC"/>
    <property type="match status" value="1"/>
</dbReference>
<dbReference type="Proteomes" id="UP000515135">
    <property type="component" value="Unplaced"/>
</dbReference>
<keyword evidence="1" id="KW-0479">Metal-binding</keyword>
<dbReference type="AlphaFoldDB" id="A0A6P4ZR24"/>
<dbReference type="SUPFAM" id="SSF57756">
    <property type="entry name" value="Retrovirus zinc finger-like domains"/>
    <property type="match status" value="1"/>
</dbReference>
<evidence type="ECO:0000256" key="1">
    <source>
        <dbReference type="PROSITE-ProRule" id="PRU00047"/>
    </source>
</evidence>
<dbReference type="OrthoDB" id="10060701at2759"/>
<dbReference type="PROSITE" id="PS50158">
    <property type="entry name" value="ZF_CCHC"/>
    <property type="match status" value="1"/>
</dbReference>
<feature type="region of interest" description="Disordered" evidence="2">
    <location>
        <begin position="1"/>
        <end position="90"/>
    </location>
</feature>
<name>A0A6P4ZR24_BRABE</name>
<feature type="region of interest" description="Disordered" evidence="2">
    <location>
        <begin position="214"/>
        <end position="247"/>
    </location>
</feature>
<dbReference type="RefSeq" id="XP_019636534.1">
    <property type="nucleotide sequence ID" value="XM_019780975.1"/>
</dbReference>
<evidence type="ECO:0000313" key="5">
    <source>
        <dbReference type="RefSeq" id="XP_019636534.1"/>
    </source>
</evidence>
<dbReference type="GO" id="GO:0008270">
    <property type="term" value="F:zinc ion binding"/>
    <property type="evidence" value="ECO:0007669"/>
    <property type="project" value="UniProtKB-KW"/>
</dbReference>
<feature type="domain" description="CCHC-type" evidence="3">
    <location>
        <begin position="248"/>
        <end position="264"/>
    </location>
</feature>
<keyword evidence="4" id="KW-1185">Reference proteome</keyword>
<protein>
    <submittedName>
        <fullName evidence="5">Uncharacterized protein LOC109479100</fullName>
    </submittedName>
</protein>
<feature type="compositionally biased region" description="Low complexity" evidence="2">
    <location>
        <begin position="30"/>
        <end position="68"/>
    </location>
</feature>
<gene>
    <name evidence="5" type="primary">LOC109479100</name>
</gene>
<dbReference type="InterPro" id="IPR001878">
    <property type="entry name" value="Znf_CCHC"/>
</dbReference>
<organism evidence="4 5">
    <name type="scientific">Branchiostoma belcheri</name>
    <name type="common">Amphioxus</name>
    <dbReference type="NCBI Taxonomy" id="7741"/>
    <lineage>
        <taxon>Eukaryota</taxon>
        <taxon>Metazoa</taxon>
        <taxon>Chordata</taxon>
        <taxon>Cephalochordata</taxon>
        <taxon>Leptocardii</taxon>
        <taxon>Amphioxiformes</taxon>
        <taxon>Branchiostomatidae</taxon>
        <taxon>Branchiostoma</taxon>
    </lineage>
</organism>
<dbReference type="InterPro" id="IPR036875">
    <property type="entry name" value="Znf_CCHC_sf"/>
</dbReference>
<dbReference type="Pfam" id="PF00098">
    <property type="entry name" value="zf-CCHC"/>
    <property type="match status" value="1"/>
</dbReference>
<dbReference type="GeneID" id="109479100"/>
<keyword evidence="1" id="KW-0863">Zinc-finger</keyword>
<dbReference type="GO" id="GO:0003676">
    <property type="term" value="F:nucleic acid binding"/>
    <property type="evidence" value="ECO:0007669"/>
    <property type="project" value="InterPro"/>
</dbReference>
<reference evidence="5" key="1">
    <citation type="submission" date="2025-08" db="UniProtKB">
        <authorList>
            <consortium name="RefSeq"/>
        </authorList>
    </citation>
    <scope>IDENTIFICATION</scope>
    <source>
        <tissue evidence="5">Gonad</tissue>
    </source>
</reference>
<evidence type="ECO:0000313" key="4">
    <source>
        <dbReference type="Proteomes" id="UP000515135"/>
    </source>
</evidence>
<sequence length="268" mass="28526">MASQQQPVLPGSSGAGTGRGAVRDPRARPQRAQPGQQQNRVEQVQADGQAQQPEQQEAEVQADVPAAQGGVGPEPQPEQQQAALVVGQADEAQAPAPDVAALIREMQELKKQVGALKSGRAADDIKEELVQYAGRPEAAFDAHRALALVEALVSQARKEGHAKAKEYSIILDQISPLVSEPFFRHLIVNQFGCGIVKQVARDIAQFVKCQGNLSKGSAASKGKQPRAGPYSAKGKGAKSPRTARPGDKCFNCDKLGHFARDCKSEKKS</sequence>
<proteinExistence type="predicted"/>
<evidence type="ECO:0000256" key="2">
    <source>
        <dbReference type="SAM" id="MobiDB-lite"/>
    </source>
</evidence>